<accession>A0A1H3BZM9</accession>
<dbReference type="Proteomes" id="UP000198672">
    <property type="component" value="Unassembled WGS sequence"/>
</dbReference>
<evidence type="ECO:0008006" key="4">
    <source>
        <dbReference type="Google" id="ProtNLM"/>
    </source>
</evidence>
<dbReference type="AlphaFoldDB" id="A0A1H3BZM9"/>
<evidence type="ECO:0000256" key="1">
    <source>
        <dbReference type="SAM" id="SignalP"/>
    </source>
</evidence>
<feature type="signal peptide" evidence="1">
    <location>
        <begin position="1"/>
        <end position="24"/>
    </location>
</feature>
<dbReference type="OrthoDB" id="5770125at2"/>
<proteinExistence type="predicted"/>
<evidence type="ECO:0000313" key="3">
    <source>
        <dbReference type="Proteomes" id="UP000198672"/>
    </source>
</evidence>
<dbReference type="RefSeq" id="WP_091332000.1">
    <property type="nucleotide sequence ID" value="NZ_FNOW01000004.1"/>
</dbReference>
<gene>
    <name evidence="2" type="ORF">SAMN05421644_10462</name>
</gene>
<dbReference type="STRING" id="61595.SAMN05421644_10462"/>
<evidence type="ECO:0000313" key="2">
    <source>
        <dbReference type="EMBL" id="SDX47158.1"/>
    </source>
</evidence>
<protein>
    <recommendedName>
        <fullName evidence="4">Cysteine rich repeat-containing protein</fullName>
    </recommendedName>
</protein>
<dbReference type="PROSITE" id="PS51257">
    <property type="entry name" value="PROKAR_LIPOPROTEIN"/>
    <property type="match status" value="1"/>
</dbReference>
<keyword evidence="1" id="KW-0732">Signal</keyword>
<name>A0A1H3BZM9_ALLWA</name>
<sequence>MPITTHRLILTATTLLLLVGCQFAPLKSDAPTSTTPDASAPAAVNTETPANPCVANCDTAKTQCEERQRLREQLCQEQVTRLQNDRTPCNTTTNPLCPKPTACLGEDMRLCRVQHQECLARCAAVPPLKPKTPAPESANPAQP</sequence>
<reference evidence="3" key="1">
    <citation type="submission" date="2016-10" db="EMBL/GenBank/DDBJ databases">
        <authorList>
            <person name="Varghese N."/>
            <person name="Submissions S."/>
        </authorList>
    </citation>
    <scope>NUCLEOTIDE SEQUENCE [LARGE SCALE GENOMIC DNA]</scope>
    <source>
        <strain evidence="3">DSM 173</strain>
    </source>
</reference>
<keyword evidence="3" id="KW-1185">Reference proteome</keyword>
<feature type="chain" id="PRO_5011598483" description="Cysteine rich repeat-containing protein" evidence="1">
    <location>
        <begin position="25"/>
        <end position="143"/>
    </location>
</feature>
<dbReference type="EMBL" id="FNOW01000004">
    <property type="protein sequence ID" value="SDX47158.1"/>
    <property type="molecule type" value="Genomic_DNA"/>
</dbReference>
<organism evidence="2 3">
    <name type="scientific">Allochromatium warmingii</name>
    <name type="common">Chromatium warmingii</name>
    <dbReference type="NCBI Taxonomy" id="61595"/>
    <lineage>
        <taxon>Bacteria</taxon>
        <taxon>Pseudomonadati</taxon>
        <taxon>Pseudomonadota</taxon>
        <taxon>Gammaproteobacteria</taxon>
        <taxon>Chromatiales</taxon>
        <taxon>Chromatiaceae</taxon>
        <taxon>Allochromatium</taxon>
    </lineage>
</organism>